<keyword evidence="4" id="KW-0804">Transcription</keyword>
<dbReference type="Pfam" id="PF03466">
    <property type="entry name" value="LysR_substrate"/>
    <property type="match status" value="1"/>
</dbReference>
<dbReference type="PROSITE" id="PS50931">
    <property type="entry name" value="HTH_LYSR"/>
    <property type="match status" value="1"/>
</dbReference>
<dbReference type="PANTHER" id="PTHR30419:SF8">
    <property type="entry name" value="NITROGEN ASSIMILATION TRANSCRIPTIONAL ACTIVATOR-RELATED"/>
    <property type="match status" value="1"/>
</dbReference>
<dbReference type="PANTHER" id="PTHR30419">
    <property type="entry name" value="HTH-TYPE TRANSCRIPTIONAL REGULATOR YBHD"/>
    <property type="match status" value="1"/>
</dbReference>
<name>A0A2T5USB2_9HYPH</name>
<comment type="caution">
    <text evidence="6">The sequence shown here is derived from an EMBL/GenBank/DDBJ whole genome shotgun (WGS) entry which is preliminary data.</text>
</comment>
<dbReference type="InterPro" id="IPR005119">
    <property type="entry name" value="LysR_subst-bd"/>
</dbReference>
<dbReference type="InterPro" id="IPR036390">
    <property type="entry name" value="WH_DNA-bd_sf"/>
</dbReference>
<dbReference type="InterPro" id="IPR000847">
    <property type="entry name" value="LysR_HTH_N"/>
</dbReference>
<evidence type="ECO:0000313" key="6">
    <source>
        <dbReference type="EMBL" id="PTW54380.1"/>
    </source>
</evidence>
<evidence type="ECO:0000256" key="2">
    <source>
        <dbReference type="ARBA" id="ARBA00023015"/>
    </source>
</evidence>
<dbReference type="InterPro" id="IPR036388">
    <property type="entry name" value="WH-like_DNA-bd_sf"/>
</dbReference>
<dbReference type="PRINTS" id="PR00039">
    <property type="entry name" value="HTHLYSR"/>
</dbReference>
<dbReference type="SUPFAM" id="SSF53850">
    <property type="entry name" value="Periplasmic binding protein-like II"/>
    <property type="match status" value="1"/>
</dbReference>
<dbReference type="AlphaFoldDB" id="A0A2T5USB2"/>
<dbReference type="SUPFAM" id="SSF46785">
    <property type="entry name" value="Winged helix' DNA-binding domain"/>
    <property type="match status" value="1"/>
</dbReference>
<dbReference type="FunFam" id="1.10.10.10:FF:000001">
    <property type="entry name" value="LysR family transcriptional regulator"/>
    <property type="match status" value="1"/>
</dbReference>
<keyword evidence="3" id="KW-0238">DNA-binding</keyword>
<dbReference type="GO" id="GO:0003677">
    <property type="term" value="F:DNA binding"/>
    <property type="evidence" value="ECO:0007669"/>
    <property type="project" value="UniProtKB-KW"/>
</dbReference>
<dbReference type="Gene3D" id="3.40.190.290">
    <property type="match status" value="1"/>
</dbReference>
<dbReference type="Pfam" id="PF00126">
    <property type="entry name" value="HTH_1"/>
    <property type="match status" value="1"/>
</dbReference>
<keyword evidence="2" id="KW-0805">Transcription regulation</keyword>
<evidence type="ECO:0000256" key="1">
    <source>
        <dbReference type="ARBA" id="ARBA00009437"/>
    </source>
</evidence>
<evidence type="ECO:0000259" key="5">
    <source>
        <dbReference type="PROSITE" id="PS50931"/>
    </source>
</evidence>
<evidence type="ECO:0000256" key="3">
    <source>
        <dbReference type="ARBA" id="ARBA00023125"/>
    </source>
</evidence>
<dbReference type="RefSeq" id="WP_107992000.1">
    <property type="nucleotide sequence ID" value="NZ_QAYG01000014.1"/>
</dbReference>
<dbReference type="OrthoDB" id="8437302at2"/>
<comment type="similarity">
    <text evidence="1">Belongs to the LysR transcriptional regulatory family.</text>
</comment>
<dbReference type="Proteomes" id="UP000244081">
    <property type="component" value="Unassembled WGS sequence"/>
</dbReference>
<dbReference type="GO" id="GO:0005829">
    <property type="term" value="C:cytosol"/>
    <property type="evidence" value="ECO:0007669"/>
    <property type="project" value="TreeGrafter"/>
</dbReference>
<feature type="domain" description="HTH lysR-type" evidence="5">
    <location>
        <begin position="3"/>
        <end position="60"/>
    </location>
</feature>
<protein>
    <submittedName>
        <fullName evidence="6">LysR family transcriptional regulator</fullName>
    </submittedName>
</protein>
<sequence length="319" mass="35472">MVPSFRQIQAFLAVATHLKFTRAAEELHISQPALTVQINQLETTLSIKLFNRTKRRVSLTAAGQDLLPLFERISADIDNVMTASSDIYQARRGVVRIATLPSVASRVLPITLASFRETHPNIRVRIRDVVAEKIIEMVKSEEVDFGIGTRLTPDKEIKVENFLTDYICAFYQRGHPIEEAPKVLKMTDCVPYPLILTQQNSSVRVLFERAMAREGAEVEIAAEANYMSTALGMVRAGLGVAILPMSAIDAGNALGLGYRQIDAPWLNRRVGLIRKASRTLSPVAEHFIKALHDVAESLPNTTFRTTKRSELSLFDGKTT</sequence>
<organism evidence="6 7">
    <name type="scientific">Breoghania corrubedonensis</name>
    <dbReference type="NCBI Taxonomy" id="665038"/>
    <lineage>
        <taxon>Bacteria</taxon>
        <taxon>Pseudomonadati</taxon>
        <taxon>Pseudomonadota</taxon>
        <taxon>Alphaproteobacteria</taxon>
        <taxon>Hyphomicrobiales</taxon>
        <taxon>Stappiaceae</taxon>
        <taxon>Breoghania</taxon>
    </lineage>
</organism>
<dbReference type="EMBL" id="QAYG01000014">
    <property type="protein sequence ID" value="PTW54380.1"/>
    <property type="molecule type" value="Genomic_DNA"/>
</dbReference>
<dbReference type="GO" id="GO:0003700">
    <property type="term" value="F:DNA-binding transcription factor activity"/>
    <property type="evidence" value="ECO:0007669"/>
    <property type="project" value="InterPro"/>
</dbReference>
<accession>A0A2T5USB2</accession>
<gene>
    <name evidence="6" type="ORF">C8N35_11461</name>
</gene>
<keyword evidence="7" id="KW-1185">Reference proteome</keyword>
<dbReference type="InterPro" id="IPR050950">
    <property type="entry name" value="HTH-type_LysR_regulators"/>
</dbReference>
<proteinExistence type="inferred from homology"/>
<evidence type="ECO:0000313" key="7">
    <source>
        <dbReference type="Proteomes" id="UP000244081"/>
    </source>
</evidence>
<evidence type="ECO:0000256" key="4">
    <source>
        <dbReference type="ARBA" id="ARBA00023163"/>
    </source>
</evidence>
<reference evidence="6 7" key="1">
    <citation type="submission" date="2018-04" db="EMBL/GenBank/DDBJ databases">
        <title>Genomic Encyclopedia of Archaeal and Bacterial Type Strains, Phase II (KMG-II): from individual species to whole genera.</title>
        <authorList>
            <person name="Goeker M."/>
        </authorList>
    </citation>
    <scope>NUCLEOTIDE SEQUENCE [LARGE SCALE GENOMIC DNA]</scope>
    <source>
        <strain evidence="6 7">DSM 23382</strain>
    </source>
</reference>
<dbReference type="CDD" id="cd08440">
    <property type="entry name" value="PBP2_LTTR_like_4"/>
    <property type="match status" value="1"/>
</dbReference>
<dbReference type="Gene3D" id="1.10.10.10">
    <property type="entry name" value="Winged helix-like DNA-binding domain superfamily/Winged helix DNA-binding domain"/>
    <property type="match status" value="1"/>
</dbReference>